<dbReference type="Proteomes" id="UP000824998">
    <property type="component" value="Unassembled WGS sequence"/>
</dbReference>
<feature type="region of interest" description="Disordered" evidence="1">
    <location>
        <begin position="188"/>
        <end position="220"/>
    </location>
</feature>
<accession>A0A9P7YER0</accession>
<keyword evidence="3" id="KW-1185">Reference proteome</keyword>
<dbReference type="EMBL" id="MU251556">
    <property type="protein sequence ID" value="KAG9232296.1"/>
    <property type="molecule type" value="Genomic_DNA"/>
</dbReference>
<gene>
    <name evidence="2" type="ORF">BJ875DRAFT_89870</name>
</gene>
<protein>
    <submittedName>
        <fullName evidence="2">Uncharacterized protein</fullName>
    </submittedName>
</protein>
<dbReference type="OrthoDB" id="5367448at2759"/>
<evidence type="ECO:0000256" key="1">
    <source>
        <dbReference type="SAM" id="MobiDB-lite"/>
    </source>
</evidence>
<proteinExistence type="predicted"/>
<evidence type="ECO:0000313" key="3">
    <source>
        <dbReference type="Proteomes" id="UP000824998"/>
    </source>
</evidence>
<dbReference type="AlphaFoldDB" id="A0A9P7YER0"/>
<name>A0A9P7YER0_9HELO</name>
<organism evidence="2 3">
    <name type="scientific">Amylocarpus encephaloides</name>
    <dbReference type="NCBI Taxonomy" id="45428"/>
    <lineage>
        <taxon>Eukaryota</taxon>
        <taxon>Fungi</taxon>
        <taxon>Dikarya</taxon>
        <taxon>Ascomycota</taxon>
        <taxon>Pezizomycotina</taxon>
        <taxon>Leotiomycetes</taxon>
        <taxon>Helotiales</taxon>
        <taxon>Helotiales incertae sedis</taxon>
        <taxon>Amylocarpus</taxon>
    </lineage>
</organism>
<evidence type="ECO:0000313" key="2">
    <source>
        <dbReference type="EMBL" id="KAG9232296.1"/>
    </source>
</evidence>
<sequence>MDKTTTTALALAKRTVHIKIHPIPQTFAERREILRVLEQFGEVSMFRSLKYSPRTPIPDAFLTLFSSPSAANTALNSTPLRYRLLTTPPSPPLSPDQKLEATVAPLENPPPSPPATEKTFELHISPSSFNHGLYLSSASTNPLNGPYSPVGVGRSYVAASLDSVLPRCVWAPGLRDWETDGAVLRDGAKVGGEEGKGGGGKSVEWSVGKRRRKRSEESKVMQGLTILRKEWETRQRGRGTAPP</sequence>
<reference evidence="2" key="1">
    <citation type="journal article" date="2021" name="IMA Fungus">
        <title>Genomic characterization of three marine fungi, including Emericellopsis atlantica sp. nov. with signatures of a generalist lifestyle and marine biomass degradation.</title>
        <authorList>
            <person name="Hagestad O.C."/>
            <person name="Hou L."/>
            <person name="Andersen J.H."/>
            <person name="Hansen E.H."/>
            <person name="Altermark B."/>
            <person name="Li C."/>
            <person name="Kuhnert E."/>
            <person name="Cox R.J."/>
            <person name="Crous P.W."/>
            <person name="Spatafora J.W."/>
            <person name="Lail K."/>
            <person name="Amirebrahimi M."/>
            <person name="Lipzen A."/>
            <person name="Pangilinan J."/>
            <person name="Andreopoulos W."/>
            <person name="Hayes R.D."/>
            <person name="Ng V."/>
            <person name="Grigoriev I.V."/>
            <person name="Jackson S.A."/>
            <person name="Sutton T.D.S."/>
            <person name="Dobson A.D.W."/>
            <person name="Rama T."/>
        </authorList>
    </citation>
    <scope>NUCLEOTIDE SEQUENCE</scope>
    <source>
        <strain evidence="2">TRa018bII</strain>
    </source>
</reference>
<comment type="caution">
    <text evidence="2">The sequence shown here is derived from an EMBL/GenBank/DDBJ whole genome shotgun (WGS) entry which is preliminary data.</text>
</comment>